<organism evidence="2 3">
    <name type="scientific">Ajellomyces capsulatus</name>
    <name type="common">Darling's disease fungus</name>
    <name type="synonym">Histoplasma capsulatum</name>
    <dbReference type="NCBI Taxonomy" id="5037"/>
    <lineage>
        <taxon>Eukaryota</taxon>
        <taxon>Fungi</taxon>
        <taxon>Dikarya</taxon>
        <taxon>Ascomycota</taxon>
        <taxon>Pezizomycotina</taxon>
        <taxon>Eurotiomycetes</taxon>
        <taxon>Eurotiomycetidae</taxon>
        <taxon>Onygenales</taxon>
        <taxon>Ajellomycetaceae</taxon>
        <taxon>Histoplasma</taxon>
    </lineage>
</organism>
<keyword evidence="1" id="KW-1133">Transmembrane helix</keyword>
<proteinExistence type="predicted"/>
<keyword evidence="1" id="KW-0472">Membrane</keyword>
<sequence>MIFVLPLNDDDSYRKQRIWVRGCGRTLSIVSYPGSWCWGLGNVYLIFCPYLCNVSVSQRALKNFSSAYSNILAFFSFLFPPVIGRYIYITVKRKALSWRSIGSAKNSKSAKSLNPCNL</sequence>
<name>A0A8H7ZC74_AJECA</name>
<dbReference type="AlphaFoldDB" id="A0A8H7ZC74"/>
<evidence type="ECO:0000256" key="1">
    <source>
        <dbReference type="SAM" id="Phobius"/>
    </source>
</evidence>
<reference evidence="2 3" key="1">
    <citation type="submission" date="2021-01" db="EMBL/GenBank/DDBJ databases">
        <title>Chromosome-level genome assembly of a human fungal pathogen reveals clustering of transcriptionally co-regulated genes.</title>
        <authorList>
            <person name="Voorhies M."/>
            <person name="Cohen S."/>
            <person name="Shea T.P."/>
            <person name="Petrus S."/>
            <person name="Munoz J.F."/>
            <person name="Poplawski S."/>
            <person name="Goldman W.E."/>
            <person name="Michael T."/>
            <person name="Cuomo C.A."/>
            <person name="Sil A."/>
            <person name="Beyhan S."/>
        </authorList>
    </citation>
    <scope>NUCLEOTIDE SEQUENCE [LARGE SCALE GENOMIC DNA]</scope>
    <source>
        <strain evidence="2 3">G184AR</strain>
    </source>
</reference>
<feature type="transmembrane region" description="Helical" evidence="1">
    <location>
        <begin position="67"/>
        <end position="88"/>
    </location>
</feature>
<evidence type="ECO:0000313" key="3">
    <source>
        <dbReference type="Proteomes" id="UP000670092"/>
    </source>
</evidence>
<evidence type="ECO:0000313" key="2">
    <source>
        <dbReference type="EMBL" id="KAG5305085.1"/>
    </source>
</evidence>
<comment type="caution">
    <text evidence="2">The sequence shown here is derived from an EMBL/GenBank/DDBJ whole genome shotgun (WGS) entry which is preliminary data.</text>
</comment>
<gene>
    <name evidence="2" type="ORF">I7I52_03629</name>
</gene>
<protein>
    <submittedName>
        <fullName evidence="2">Uncharacterized protein</fullName>
    </submittedName>
</protein>
<dbReference type="EMBL" id="JAEVHI010000001">
    <property type="protein sequence ID" value="KAG5305085.1"/>
    <property type="molecule type" value="Genomic_DNA"/>
</dbReference>
<accession>A0A8H7ZC74</accession>
<keyword evidence="1" id="KW-0812">Transmembrane</keyword>
<dbReference type="Proteomes" id="UP000670092">
    <property type="component" value="Unassembled WGS sequence"/>
</dbReference>
<dbReference type="VEuPathDB" id="FungiDB:I7I52_03629"/>